<evidence type="ECO:0000259" key="4">
    <source>
        <dbReference type="SMART" id="SM00836"/>
    </source>
</evidence>
<name>A0ABU5UDG8_9CYAN</name>
<dbReference type="InterPro" id="IPR036695">
    <property type="entry name" value="Arg-tRNA-synth_N_sf"/>
</dbReference>
<feature type="domain" description="DALR anticodon binding" evidence="4">
    <location>
        <begin position="137"/>
        <end position="281"/>
    </location>
</feature>
<protein>
    <submittedName>
        <fullName evidence="5">Glutamate acetyltransferase</fullName>
    </submittedName>
</protein>
<dbReference type="RefSeq" id="WP_323195876.1">
    <property type="nucleotide sequence ID" value="NZ_JAYGHG010000011.1"/>
</dbReference>
<evidence type="ECO:0000313" key="6">
    <source>
        <dbReference type="Proteomes" id="UP001302120"/>
    </source>
</evidence>
<proteinExistence type="predicted"/>
<dbReference type="Gene3D" id="3.30.1360.70">
    <property type="entry name" value="Arginyl tRNA synthetase N-terminal domain"/>
    <property type="match status" value="1"/>
</dbReference>
<gene>
    <name evidence="5" type="ORF">VB620_09335</name>
</gene>
<dbReference type="SUPFAM" id="SSF47323">
    <property type="entry name" value="Anticodon-binding domain of a subclass of class I aminoacyl-tRNA synthetases"/>
    <property type="match status" value="1"/>
</dbReference>
<comment type="caution">
    <text evidence="5">The sequence shown here is derived from an EMBL/GenBank/DDBJ whole genome shotgun (WGS) entry which is preliminary data.</text>
</comment>
<keyword evidence="1" id="KW-0436">Ligase</keyword>
<keyword evidence="6" id="KW-1185">Reference proteome</keyword>
<sequence>MGKYIAIKRLVYSYLVDALSFEALSTGLNDRESGKFPLYQGSDNSRILYISGIALQLSKSHNQPTLEIANHIVSHLLTKGEGAFRLQIVSPGWIHLELTHGFLATWLQSLVVSNVATDKEMGTSKITRQNQSRLFSIQYAHARCYSLLLLAHREGLIKLTEAIAEINDNSGFYQTSFASLLSAEEIPWLNDDQKLRLIHPAEGCLISELVKVVDYLEFADLTARVNWEKFALDLSQAFESFWCQCRIWGKVKISTPELAQARLGLMIVTQSVLRCLLVDKLGAVAPISL</sequence>
<dbReference type="Proteomes" id="UP001302120">
    <property type="component" value="Unassembled WGS sequence"/>
</dbReference>
<evidence type="ECO:0000256" key="2">
    <source>
        <dbReference type="ARBA" id="ARBA00022741"/>
    </source>
</evidence>
<accession>A0ABU5UDG8</accession>
<dbReference type="SMART" id="SM00836">
    <property type="entry name" value="DALR_1"/>
    <property type="match status" value="1"/>
</dbReference>
<evidence type="ECO:0000256" key="1">
    <source>
        <dbReference type="ARBA" id="ARBA00022598"/>
    </source>
</evidence>
<evidence type="ECO:0000313" key="5">
    <source>
        <dbReference type="EMBL" id="MEA5581542.1"/>
    </source>
</evidence>
<reference evidence="5 6" key="1">
    <citation type="submission" date="2023-12" db="EMBL/GenBank/DDBJ databases">
        <title>Baltic Sea Cyanobacteria.</title>
        <authorList>
            <person name="Delbaje E."/>
            <person name="Fewer D.P."/>
            <person name="Shishido T.K."/>
        </authorList>
    </citation>
    <scope>NUCLEOTIDE SEQUENCE [LARGE SCALE GENOMIC DNA]</scope>
    <source>
        <strain evidence="5 6">UHCC-0300</strain>
    </source>
</reference>
<dbReference type="Gene3D" id="1.10.730.10">
    <property type="entry name" value="Isoleucyl-tRNA Synthetase, Domain 1"/>
    <property type="match status" value="1"/>
</dbReference>
<dbReference type="InterPro" id="IPR009080">
    <property type="entry name" value="tRNAsynth_Ia_anticodon-bd"/>
</dbReference>
<keyword evidence="2" id="KW-0547">Nucleotide-binding</keyword>
<organism evidence="5 6">
    <name type="scientific">Nodularia harveyana UHCC-0300</name>
    <dbReference type="NCBI Taxonomy" id="2974287"/>
    <lineage>
        <taxon>Bacteria</taxon>
        <taxon>Bacillati</taxon>
        <taxon>Cyanobacteriota</taxon>
        <taxon>Cyanophyceae</taxon>
        <taxon>Nostocales</taxon>
        <taxon>Nodulariaceae</taxon>
        <taxon>Nodularia</taxon>
    </lineage>
</organism>
<evidence type="ECO:0000256" key="3">
    <source>
        <dbReference type="ARBA" id="ARBA00022840"/>
    </source>
</evidence>
<dbReference type="InterPro" id="IPR008909">
    <property type="entry name" value="DALR_anticod-bd"/>
</dbReference>
<dbReference type="EMBL" id="JAYGHG010000011">
    <property type="protein sequence ID" value="MEA5581542.1"/>
    <property type="molecule type" value="Genomic_DNA"/>
</dbReference>
<keyword evidence="3" id="KW-0067">ATP-binding</keyword>